<dbReference type="Proteomes" id="UP000595107">
    <property type="component" value="Chromosome"/>
</dbReference>
<dbReference type="SMART" id="SM01230">
    <property type="entry name" value="Gln-synt_C"/>
    <property type="match status" value="1"/>
</dbReference>
<proteinExistence type="inferred from homology"/>
<dbReference type="PROSITE" id="PS51987">
    <property type="entry name" value="GS_CATALYTIC"/>
    <property type="match status" value="1"/>
</dbReference>
<name>A0A380U9A4_ACIJO</name>
<dbReference type="Gene3D" id="3.30.590.10">
    <property type="entry name" value="Glutamine synthetase/guanido kinase, catalytic domain"/>
    <property type="match status" value="1"/>
</dbReference>
<evidence type="ECO:0000256" key="1">
    <source>
        <dbReference type="ARBA" id="ARBA00022598"/>
    </source>
</evidence>
<dbReference type="AlphaFoldDB" id="A0A380U9A4"/>
<dbReference type="Pfam" id="PF00120">
    <property type="entry name" value="Gln-synt_C"/>
    <property type="match status" value="1"/>
</dbReference>
<dbReference type="InterPro" id="IPR036651">
    <property type="entry name" value="Gln_synt_N_sf"/>
</dbReference>
<reference evidence="7 10" key="2">
    <citation type="submission" date="2020-12" db="EMBL/GenBank/DDBJ databases">
        <title>FDA dAtabase for Regulatory Grade micrObial Sequences (FDA-ARGOS): Supporting development and validation of Infectious Disease Dx tests.</title>
        <authorList>
            <person name="Sproer C."/>
            <person name="Gronow S."/>
            <person name="Severitt S."/>
            <person name="Schroder I."/>
            <person name="Tallon L."/>
            <person name="Sadzewicz L."/>
            <person name="Zhao X."/>
            <person name="Boylan J."/>
            <person name="Ott S."/>
            <person name="Bowen H."/>
            <person name="Vavikolanu K."/>
            <person name="Mehta A."/>
            <person name="Aluvathingal J."/>
            <person name="Nadendla S."/>
            <person name="Lowell S."/>
            <person name="Myers T."/>
            <person name="Yan Y."/>
            <person name="Sichtig H."/>
        </authorList>
    </citation>
    <scope>NUCLEOTIDE SEQUENCE [LARGE SCALE GENOMIC DNA]</scope>
    <source>
        <strain evidence="7 10">FDAARGOS_910</strain>
    </source>
</reference>
<dbReference type="SUPFAM" id="SSF54368">
    <property type="entry name" value="Glutamine synthetase, N-terminal domain"/>
    <property type="match status" value="1"/>
</dbReference>
<dbReference type="EMBL" id="CP065666">
    <property type="protein sequence ID" value="QPS03338.1"/>
    <property type="molecule type" value="Genomic_DNA"/>
</dbReference>
<dbReference type="InterPro" id="IPR008146">
    <property type="entry name" value="Gln_synth_cat_dom"/>
</dbReference>
<dbReference type="GO" id="GO:0006542">
    <property type="term" value="P:glutamine biosynthetic process"/>
    <property type="evidence" value="ECO:0007669"/>
    <property type="project" value="InterPro"/>
</dbReference>
<evidence type="ECO:0000313" key="5">
    <source>
        <dbReference type="EMBL" id="MDG9787142.1"/>
    </source>
</evidence>
<dbReference type="GO" id="GO:0004356">
    <property type="term" value="F:glutamine synthetase activity"/>
    <property type="evidence" value="ECO:0007669"/>
    <property type="project" value="InterPro"/>
</dbReference>
<reference evidence="5" key="3">
    <citation type="submission" date="2022-09" db="EMBL/GenBank/DDBJ databases">
        <title>Intensive care unit water sources are persistently colonized with multi-drug resistant bacteria and are the site of extensive horizontal gene transfer of antibiotic resistance genes.</title>
        <authorList>
            <person name="Diorio-Toth L."/>
        </authorList>
    </citation>
    <scope>NUCLEOTIDE SEQUENCE</scope>
    <source>
        <strain evidence="6">GD03885</strain>
        <strain evidence="5">GD04065</strain>
    </source>
</reference>
<dbReference type="Proteomes" id="UP000254227">
    <property type="component" value="Unassembled WGS sequence"/>
</dbReference>
<dbReference type="Proteomes" id="UP001160116">
    <property type="component" value="Unassembled WGS sequence"/>
</dbReference>
<dbReference type="Proteomes" id="UP001157887">
    <property type="component" value="Unassembled WGS sequence"/>
</dbReference>
<evidence type="ECO:0000313" key="8">
    <source>
        <dbReference type="EMBL" id="SUU00202.1"/>
    </source>
</evidence>
<dbReference type="EMBL" id="UFRV01000006">
    <property type="protein sequence ID" value="SUU00202.1"/>
    <property type="molecule type" value="Genomic_DNA"/>
</dbReference>
<sequence>MSNLLMARHNIADEEAVPESMPSARQCCDIEDILFSEEIENYLQRYPNTRHVEICLHDLNGHVRGKRIDIVGLKNIAQGCYFPMSIYAMSLDGEVIEESGLGKSIGEPDYLCKPILGSLQPCALNPESNAQLFLTMKDDNHQDCEVEPRNILKKSLRALHDQNFYPCMAAELEFYLFDSNEKSGSNQIYLNQCFDVNAQDKYQDVLDEIERIALLQGIQITGLVSESSSGQYEINIQHSGDILKLCDQIMMLKRTIKQVAVEHGLHASFLAKPDLNKAGSGMHFHMSLLNQDQQNIFSMKQNPLPSRQLLKAISGLIVLLPPSMAVLAPNVNSFRRFKAGNHVPLEANWGVNNRNVAIRIPRSDNENQRLEYRVAGADCNPYLTAALILIGTLHGLTQNLEIPQQATQIKNKHQPHFLSTNQLDALTFFHRNTVLQKYLGKRFMELWCAVKRAEHQYMYSQITLIEQHWDI</sequence>
<dbReference type="EC" id="6.3.1.11" evidence="8"/>
<evidence type="ECO:0000259" key="4">
    <source>
        <dbReference type="PROSITE" id="PS51987"/>
    </source>
</evidence>
<accession>A0A380U9A4</accession>
<dbReference type="InterPro" id="IPR014746">
    <property type="entry name" value="Gln_synth/guanido_kin_cat_dom"/>
</dbReference>
<reference evidence="8 9" key="1">
    <citation type="submission" date="2018-06" db="EMBL/GenBank/DDBJ databases">
        <authorList>
            <consortium name="Pathogen Informatics"/>
            <person name="Doyle S."/>
        </authorList>
    </citation>
    <scope>NUCLEOTIDE SEQUENCE [LARGE SCALE GENOMIC DNA]</scope>
    <source>
        <strain evidence="8 9">NCTC10308</strain>
    </source>
</reference>
<dbReference type="PANTHER" id="PTHR43785:SF12">
    <property type="entry name" value="TYPE-1 GLUTAMINE SYNTHETASE 2"/>
    <property type="match status" value="1"/>
</dbReference>
<dbReference type="GO" id="GO:0034024">
    <property type="term" value="F:glutamate-putrescine ligase activity"/>
    <property type="evidence" value="ECO:0007669"/>
    <property type="project" value="UniProtKB-EC"/>
</dbReference>
<protein>
    <submittedName>
        <fullName evidence="5 8">Glutamine synthetase</fullName>
        <ecNumber evidence="8">6.3.1.11</ecNumber>
    </submittedName>
</protein>
<feature type="domain" description="GS catalytic" evidence="4">
    <location>
        <begin position="148"/>
        <end position="471"/>
    </location>
</feature>
<evidence type="ECO:0000256" key="3">
    <source>
        <dbReference type="RuleBase" id="RU000384"/>
    </source>
</evidence>
<dbReference type="GO" id="GO:0006598">
    <property type="term" value="P:polyamine catabolic process"/>
    <property type="evidence" value="ECO:0007669"/>
    <property type="project" value="TreeGrafter"/>
</dbReference>
<evidence type="ECO:0000256" key="2">
    <source>
        <dbReference type="PROSITE-ProRule" id="PRU01331"/>
    </source>
</evidence>
<dbReference type="SUPFAM" id="SSF55931">
    <property type="entry name" value="Glutamine synthetase/guanido kinase"/>
    <property type="match status" value="1"/>
</dbReference>
<dbReference type="EMBL" id="JAOECG010000009">
    <property type="protein sequence ID" value="MDG9787142.1"/>
    <property type="molecule type" value="Genomic_DNA"/>
</dbReference>
<organism evidence="8 9">
    <name type="scientific">Acinetobacter johnsonii</name>
    <dbReference type="NCBI Taxonomy" id="40214"/>
    <lineage>
        <taxon>Bacteria</taxon>
        <taxon>Pseudomonadati</taxon>
        <taxon>Pseudomonadota</taxon>
        <taxon>Gammaproteobacteria</taxon>
        <taxon>Moraxellales</taxon>
        <taxon>Moraxellaceae</taxon>
        <taxon>Acinetobacter</taxon>
    </lineage>
</organism>
<dbReference type="PANTHER" id="PTHR43785">
    <property type="entry name" value="GAMMA-GLUTAMYLPUTRESCINE SYNTHETASE"/>
    <property type="match status" value="1"/>
</dbReference>
<evidence type="ECO:0000313" key="10">
    <source>
        <dbReference type="Proteomes" id="UP000595107"/>
    </source>
</evidence>
<keyword evidence="1 8" id="KW-0436">Ligase</keyword>
<dbReference type="RefSeq" id="WP_004692352.1">
    <property type="nucleotide sequence ID" value="NZ_BBTB01000004.1"/>
</dbReference>
<evidence type="ECO:0000313" key="9">
    <source>
        <dbReference type="Proteomes" id="UP000254227"/>
    </source>
</evidence>
<evidence type="ECO:0000313" key="7">
    <source>
        <dbReference type="EMBL" id="QPS03338.1"/>
    </source>
</evidence>
<evidence type="ECO:0000313" key="6">
    <source>
        <dbReference type="EMBL" id="MDH0827478.1"/>
    </source>
</evidence>
<dbReference type="EMBL" id="JAOCCL010000041">
    <property type="protein sequence ID" value="MDH0827478.1"/>
    <property type="molecule type" value="Genomic_DNA"/>
</dbReference>
<comment type="similarity">
    <text evidence="2 3">Belongs to the glutamine synthetase family.</text>
</comment>
<gene>
    <name evidence="8" type="primary">puuA</name>
    <name evidence="7" type="ORF">I6G67_14175</name>
    <name evidence="6" type="ORF">N5C97_13495</name>
    <name evidence="5" type="ORF">N7566_09135</name>
    <name evidence="8" type="ORF">NCTC10308_03488</name>
</gene>